<dbReference type="PANTHER" id="PTHR34413:SF2">
    <property type="entry name" value="PROPHAGE TAIL FIBER ASSEMBLY PROTEIN HOMOLOG TFAE-RELATED"/>
    <property type="match status" value="1"/>
</dbReference>
<evidence type="ECO:0000313" key="2">
    <source>
        <dbReference type="Proteomes" id="UP000240382"/>
    </source>
</evidence>
<reference evidence="1 2" key="1">
    <citation type="submission" date="2018-03" db="EMBL/GenBank/DDBJ databases">
        <title>Whole Genome Sequencing of Escherichia coli isolates from wildlife.</title>
        <authorList>
            <person name="Whitehouse C.A."/>
            <person name="Lacher D.W."/>
            <person name="Mammel M.K."/>
            <person name="Barnaba T."/>
            <person name="Lorch J.M."/>
        </authorList>
    </citation>
    <scope>NUCLEOTIDE SEQUENCE [LARGE SCALE GENOMIC DNA]</scope>
    <source>
        <strain evidence="1 2">20507-2</strain>
    </source>
</reference>
<dbReference type="InterPro" id="IPR003458">
    <property type="entry name" value="Phage_T4_Gp38_tail_assem"/>
</dbReference>
<sequence>MEDNEIYFYSAKNNAFYPESLKEDYLAAGSWPEDAVMVEQSVYDEFAANRYPEDKIRIAGEDGFPRWDNAPTPTEEQLIDGAENKRNKLMKAANAAIAPLQDAVELGIATDEEIVLLKEWKKYRVLLNRVDTSLAPEISWPDLPG</sequence>
<dbReference type="RefSeq" id="WP_105197887.1">
    <property type="nucleotide sequence ID" value="NZ_BJCZ01000044.1"/>
</dbReference>
<name>A0ABX5HB61_ESCAL</name>
<dbReference type="InterPro" id="IPR051220">
    <property type="entry name" value="TFA_Chaperone"/>
</dbReference>
<proteinExistence type="predicted"/>
<organism evidence="1 2">
    <name type="scientific">Escherichia albertii</name>
    <dbReference type="NCBI Taxonomy" id="208962"/>
    <lineage>
        <taxon>Bacteria</taxon>
        <taxon>Pseudomonadati</taxon>
        <taxon>Pseudomonadota</taxon>
        <taxon>Gammaproteobacteria</taxon>
        <taxon>Enterobacterales</taxon>
        <taxon>Enterobacteriaceae</taxon>
        <taxon>Escherichia</taxon>
    </lineage>
</organism>
<dbReference type="Pfam" id="PF02413">
    <property type="entry name" value="Caudo_TAP"/>
    <property type="match status" value="1"/>
</dbReference>
<gene>
    <name evidence="1" type="ORF">C7B09_25965</name>
</gene>
<accession>A0ABX5HB61</accession>
<comment type="caution">
    <text evidence="1">The sequence shown here is derived from an EMBL/GenBank/DDBJ whole genome shotgun (WGS) entry which is preliminary data.</text>
</comment>
<dbReference type="Proteomes" id="UP000240382">
    <property type="component" value="Unassembled WGS sequence"/>
</dbReference>
<keyword evidence="2" id="KW-1185">Reference proteome</keyword>
<evidence type="ECO:0000313" key="1">
    <source>
        <dbReference type="EMBL" id="PSY34150.1"/>
    </source>
</evidence>
<dbReference type="PANTHER" id="PTHR34413">
    <property type="entry name" value="PROPHAGE TAIL FIBER ASSEMBLY PROTEIN HOMOLOG TFAE-RELATED-RELATED"/>
    <property type="match status" value="1"/>
</dbReference>
<protein>
    <submittedName>
        <fullName evidence="1">Tail fiber assembly protein</fullName>
    </submittedName>
</protein>
<dbReference type="EMBL" id="PYQT01000105">
    <property type="protein sequence ID" value="PSY34150.1"/>
    <property type="molecule type" value="Genomic_DNA"/>
</dbReference>